<evidence type="ECO:0008006" key="3">
    <source>
        <dbReference type="Google" id="ProtNLM"/>
    </source>
</evidence>
<evidence type="ECO:0000313" key="2">
    <source>
        <dbReference type="Proteomes" id="UP000184383"/>
    </source>
</evidence>
<dbReference type="OrthoDB" id="2130169at2759"/>
<sequence length="194" mass="22100">MCFYFHNWYNRLHWRSSVACYYSEISFLCGKNILPRSNEGERGQVLSRYPSVRLVYGDPDDTQLIEAEASKADIILHLASIEYIDSSRAISRALQAREKLHKPAYWISNSGTDNIAWKDCGQKTYGEPPIDGICNDWDGLSEVTSRDAQMRGLIQSAEVRRFEAHEADNHIDFASLCYGATSRCKAIRARRLLG</sequence>
<dbReference type="GeneID" id="63754959"/>
<accession>A0A1L9RI89</accession>
<name>A0A1L9RI89_ASPWE</name>
<dbReference type="VEuPathDB" id="FungiDB:ASPWEDRAFT_70242"/>
<dbReference type="Proteomes" id="UP000184383">
    <property type="component" value="Unassembled WGS sequence"/>
</dbReference>
<dbReference type="RefSeq" id="XP_040688254.1">
    <property type="nucleotide sequence ID" value="XM_040839111.1"/>
</dbReference>
<dbReference type="AlphaFoldDB" id="A0A1L9RI89"/>
<keyword evidence="2" id="KW-1185">Reference proteome</keyword>
<evidence type="ECO:0000313" key="1">
    <source>
        <dbReference type="EMBL" id="OJJ34578.1"/>
    </source>
</evidence>
<organism evidence="1 2">
    <name type="scientific">Aspergillus wentii DTO 134E9</name>
    <dbReference type="NCBI Taxonomy" id="1073089"/>
    <lineage>
        <taxon>Eukaryota</taxon>
        <taxon>Fungi</taxon>
        <taxon>Dikarya</taxon>
        <taxon>Ascomycota</taxon>
        <taxon>Pezizomycotina</taxon>
        <taxon>Eurotiomycetes</taxon>
        <taxon>Eurotiomycetidae</taxon>
        <taxon>Eurotiales</taxon>
        <taxon>Aspergillaceae</taxon>
        <taxon>Aspergillus</taxon>
        <taxon>Aspergillus subgen. Cremei</taxon>
    </lineage>
</organism>
<dbReference type="STRING" id="1073089.A0A1L9RI89"/>
<protein>
    <recommendedName>
        <fullName evidence="3">NAD-dependent epimerase/dehydratase domain-containing protein</fullName>
    </recommendedName>
</protein>
<reference evidence="2" key="1">
    <citation type="journal article" date="2017" name="Genome Biol.">
        <title>Comparative genomics reveals high biological diversity and specific adaptations in the industrially and medically important fungal genus Aspergillus.</title>
        <authorList>
            <person name="de Vries R.P."/>
            <person name="Riley R."/>
            <person name="Wiebenga A."/>
            <person name="Aguilar-Osorio G."/>
            <person name="Amillis S."/>
            <person name="Uchima C.A."/>
            <person name="Anderluh G."/>
            <person name="Asadollahi M."/>
            <person name="Askin M."/>
            <person name="Barry K."/>
            <person name="Battaglia E."/>
            <person name="Bayram O."/>
            <person name="Benocci T."/>
            <person name="Braus-Stromeyer S.A."/>
            <person name="Caldana C."/>
            <person name="Canovas D."/>
            <person name="Cerqueira G.C."/>
            <person name="Chen F."/>
            <person name="Chen W."/>
            <person name="Choi C."/>
            <person name="Clum A."/>
            <person name="Dos Santos R.A."/>
            <person name="Damasio A.R."/>
            <person name="Diallinas G."/>
            <person name="Emri T."/>
            <person name="Fekete E."/>
            <person name="Flipphi M."/>
            <person name="Freyberg S."/>
            <person name="Gallo A."/>
            <person name="Gournas C."/>
            <person name="Habgood R."/>
            <person name="Hainaut M."/>
            <person name="Harispe M.L."/>
            <person name="Henrissat B."/>
            <person name="Hilden K.S."/>
            <person name="Hope R."/>
            <person name="Hossain A."/>
            <person name="Karabika E."/>
            <person name="Karaffa L."/>
            <person name="Karanyi Z."/>
            <person name="Krasevec N."/>
            <person name="Kuo A."/>
            <person name="Kusch H."/>
            <person name="LaButti K."/>
            <person name="Lagendijk E.L."/>
            <person name="Lapidus A."/>
            <person name="Levasseur A."/>
            <person name="Lindquist E."/>
            <person name="Lipzen A."/>
            <person name="Logrieco A.F."/>
            <person name="MacCabe A."/>
            <person name="Maekelae M.R."/>
            <person name="Malavazi I."/>
            <person name="Melin P."/>
            <person name="Meyer V."/>
            <person name="Mielnichuk N."/>
            <person name="Miskei M."/>
            <person name="Molnar A.P."/>
            <person name="Mule G."/>
            <person name="Ngan C.Y."/>
            <person name="Orejas M."/>
            <person name="Orosz E."/>
            <person name="Ouedraogo J.P."/>
            <person name="Overkamp K.M."/>
            <person name="Park H.-S."/>
            <person name="Perrone G."/>
            <person name="Piumi F."/>
            <person name="Punt P.J."/>
            <person name="Ram A.F."/>
            <person name="Ramon A."/>
            <person name="Rauscher S."/>
            <person name="Record E."/>
            <person name="Riano-Pachon D.M."/>
            <person name="Robert V."/>
            <person name="Roehrig J."/>
            <person name="Ruller R."/>
            <person name="Salamov A."/>
            <person name="Salih N.S."/>
            <person name="Samson R.A."/>
            <person name="Sandor E."/>
            <person name="Sanguinetti M."/>
            <person name="Schuetze T."/>
            <person name="Sepcic K."/>
            <person name="Shelest E."/>
            <person name="Sherlock G."/>
            <person name="Sophianopoulou V."/>
            <person name="Squina F.M."/>
            <person name="Sun H."/>
            <person name="Susca A."/>
            <person name="Todd R.B."/>
            <person name="Tsang A."/>
            <person name="Unkles S.E."/>
            <person name="van de Wiele N."/>
            <person name="van Rossen-Uffink D."/>
            <person name="Oliveira J.V."/>
            <person name="Vesth T.C."/>
            <person name="Visser J."/>
            <person name="Yu J.-H."/>
            <person name="Zhou M."/>
            <person name="Andersen M.R."/>
            <person name="Archer D.B."/>
            <person name="Baker S.E."/>
            <person name="Benoit I."/>
            <person name="Brakhage A.A."/>
            <person name="Braus G.H."/>
            <person name="Fischer R."/>
            <person name="Frisvad J.C."/>
            <person name="Goldman G.H."/>
            <person name="Houbraken J."/>
            <person name="Oakley B."/>
            <person name="Pocsi I."/>
            <person name="Scazzocchio C."/>
            <person name="Seiboth B."/>
            <person name="vanKuyk P.A."/>
            <person name="Wortman J."/>
            <person name="Dyer P.S."/>
            <person name="Grigoriev I.V."/>
        </authorList>
    </citation>
    <scope>NUCLEOTIDE SEQUENCE [LARGE SCALE GENOMIC DNA]</scope>
    <source>
        <strain evidence="2">DTO 134E9</strain>
    </source>
</reference>
<gene>
    <name evidence="1" type="ORF">ASPWEDRAFT_70242</name>
</gene>
<dbReference type="EMBL" id="KV878213">
    <property type="protein sequence ID" value="OJJ34578.1"/>
    <property type="molecule type" value="Genomic_DNA"/>
</dbReference>
<proteinExistence type="predicted"/>